<proteinExistence type="predicted"/>
<organism evidence="2 3">
    <name type="scientific">Nonomuraea pusilla</name>
    <dbReference type="NCBI Taxonomy" id="46177"/>
    <lineage>
        <taxon>Bacteria</taxon>
        <taxon>Bacillati</taxon>
        <taxon>Actinomycetota</taxon>
        <taxon>Actinomycetes</taxon>
        <taxon>Streptosporangiales</taxon>
        <taxon>Streptosporangiaceae</taxon>
        <taxon>Nonomuraea</taxon>
    </lineage>
</organism>
<accession>A0A1H7X3K1</accession>
<dbReference type="Proteomes" id="UP000198953">
    <property type="component" value="Unassembled WGS sequence"/>
</dbReference>
<dbReference type="AlphaFoldDB" id="A0A1H7X3K1"/>
<dbReference type="STRING" id="46177.SAMN05660976_04733"/>
<dbReference type="Pfam" id="PF01593">
    <property type="entry name" value="Amino_oxidase"/>
    <property type="match status" value="1"/>
</dbReference>
<keyword evidence="3" id="KW-1185">Reference proteome</keyword>
<dbReference type="SUPFAM" id="SSF51905">
    <property type="entry name" value="FAD/NAD(P)-binding domain"/>
    <property type="match status" value="1"/>
</dbReference>
<dbReference type="InterPro" id="IPR002937">
    <property type="entry name" value="Amino_oxidase"/>
</dbReference>
<dbReference type="SUPFAM" id="SSF54373">
    <property type="entry name" value="FAD-linked reductases, C-terminal domain"/>
    <property type="match status" value="1"/>
</dbReference>
<evidence type="ECO:0000313" key="2">
    <source>
        <dbReference type="EMBL" id="SEM28195.1"/>
    </source>
</evidence>
<evidence type="ECO:0000259" key="1">
    <source>
        <dbReference type="Pfam" id="PF01593"/>
    </source>
</evidence>
<protein>
    <submittedName>
        <fullName evidence="2">Flavin containing amine oxidoreductase</fullName>
    </submittedName>
</protein>
<dbReference type="PANTHER" id="PTHR42923">
    <property type="entry name" value="PROTOPORPHYRINOGEN OXIDASE"/>
    <property type="match status" value="1"/>
</dbReference>
<sequence>MNRGTLTTGVVVIGAGLAGLTAAYELRARGVDVLVLESADRPGGRMSSDRAHGFVVDRGAQFVSTGYERLMPLLRRLGLADELVPTSTRAGFVRDGEIVTVSPANPATFVTAGLLPAGAALRAGAGFARTGPRLRRRALHDLAQWQDLDTRSGDGWSRAVFGDVFTDRVMDAMVSGFYFQNVAGNSAALPAILTGFTARRAATMALRRGLGAVTEALAERAPLLLETPALEVREAGGGVEVATPDRTIAAGAAVIATPGPAAARLLPGSPDSGLLSTPYSSTILVALRYGPRWRSRRLDGVYGVLVPVTELRTVAAIGVESGKARALVPEGELLNVMLSESAASRLRDAGDDTVIEHTLDELAALVPEARSQVTGATVHRWSAALPWTPVGQAARVAAYRESVAAAAPRVILAGDYLGLPFTDSVVHTSQWAAAQALRLVSPRTG</sequence>
<feature type="domain" description="Amine oxidase" evidence="1">
    <location>
        <begin position="17"/>
        <end position="427"/>
    </location>
</feature>
<dbReference type="RefSeq" id="WP_091102822.1">
    <property type="nucleotide sequence ID" value="NZ_FOBF01000011.1"/>
</dbReference>
<reference evidence="2 3" key="1">
    <citation type="submission" date="2016-10" db="EMBL/GenBank/DDBJ databases">
        <authorList>
            <person name="de Groot N.N."/>
        </authorList>
    </citation>
    <scope>NUCLEOTIDE SEQUENCE [LARGE SCALE GENOMIC DNA]</scope>
    <source>
        <strain evidence="2 3">DSM 43357</strain>
    </source>
</reference>
<dbReference type="EMBL" id="FOBF01000011">
    <property type="protein sequence ID" value="SEM28195.1"/>
    <property type="molecule type" value="Genomic_DNA"/>
</dbReference>
<dbReference type="InterPro" id="IPR050464">
    <property type="entry name" value="Zeta_carotene_desat/Oxidored"/>
</dbReference>
<dbReference type="Gene3D" id="3.50.50.60">
    <property type="entry name" value="FAD/NAD(P)-binding domain"/>
    <property type="match status" value="1"/>
</dbReference>
<gene>
    <name evidence="2" type="ORF">SAMN05660976_04733</name>
</gene>
<dbReference type="InterPro" id="IPR036188">
    <property type="entry name" value="FAD/NAD-bd_sf"/>
</dbReference>
<dbReference type="Gene3D" id="3.90.660.20">
    <property type="entry name" value="Protoporphyrinogen oxidase, mitochondrial, domain 2"/>
    <property type="match status" value="1"/>
</dbReference>
<evidence type="ECO:0000313" key="3">
    <source>
        <dbReference type="Proteomes" id="UP000198953"/>
    </source>
</evidence>
<dbReference type="Gene3D" id="1.10.3110.10">
    <property type="entry name" value="protoporphyrinogen ix oxidase, domain 3"/>
    <property type="match status" value="1"/>
</dbReference>
<name>A0A1H7X3K1_9ACTN</name>
<dbReference type="GO" id="GO:0016491">
    <property type="term" value="F:oxidoreductase activity"/>
    <property type="evidence" value="ECO:0007669"/>
    <property type="project" value="InterPro"/>
</dbReference>